<dbReference type="PANTHER" id="PTHR43712:SF2">
    <property type="entry name" value="O-METHYLTRANSFERASE CICE"/>
    <property type="match status" value="1"/>
</dbReference>
<dbReference type="GO" id="GO:0046983">
    <property type="term" value="F:protein dimerization activity"/>
    <property type="evidence" value="ECO:0007669"/>
    <property type="project" value="InterPro"/>
</dbReference>
<dbReference type="InterPro" id="IPR016461">
    <property type="entry name" value="COMT-like"/>
</dbReference>
<dbReference type="EMBL" id="ML769387">
    <property type="protein sequence ID" value="KAE9409607.1"/>
    <property type="molecule type" value="Genomic_DNA"/>
</dbReference>
<evidence type="ECO:0000259" key="4">
    <source>
        <dbReference type="Pfam" id="PF00891"/>
    </source>
</evidence>
<dbReference type="InterPro" id="IPR001077">
    <property type="entry name" value="COMT_C"/>
</dbReference>
<dbReference type="Gene3D" id="3.40.50.150">
    <property type="entry name" value="Vaccinia Virus protein VP39"/>
    <property type="match status" value="1"/>
</dbReference>
<dbReference type="InterPro" id="IPR036390">
    <property type="entry name" value="WH_DNA-bd_sf"/>
</dbReference>
<dbReference type="PANTHER" id="PTHR43712">
    <property type="entry name" value="PUTATIVE (AFU_ORTHOLOGUE AFUA_4G14580)-RELATED"/>
    <property type="match status" value="1"/>
</dbReference>
<keyword evidence="7" id="KW-1185">Reference proteome</keyword>
<dbReference type="InterPro" id="IPR012967">
    <property type="entry name" value="COMT_dimerisation"/>
</dbReference>
<dbReference type="InterPro" id="IPR029063">
    <property type="entry name" value="SAM-dependent_MTases_sf"/>
</dbReference>
<evidence type="ECO:0000256" key="2">
    <source>
        <dbReference type="ARBA" id="ARBA00022679"/>
    </source>
</evidence>
<evidence type="ECO:0000313" key="7">
    <source>
        <dbReference type="Proteomes" id="UP000799118"/>
    </source>
</evidence>
<sequence>MTSPLRSLLAIIQNSVDEIEAAFDKSRRRFSVGSHYPGSECTFELRLPIQLIANVQLPPLHIFNSLFGYYLPSALRAAMETNVVEILREAGPKGMHVKEIAEKAQVDHTKLSSILCYLATHHIFREIEPDLYVNNRLSSVWDTGKCHEEIKSRQPYDKVRWHKRYRSVDRPLTKITKERVRLRTTLWILKPPFEDTPERSPLMVAVGYDKGMWSWFEEPSNEMRLRRFGIAMNGVNSLQPPDAILKGFDWASLPEGSVIVDVGGGIGVSSVSLLRAFDHLKCVVQDRPMVLKLAAEHCQNILPDALSCGKIEYQEHDFFDAQPQTSASVFLLKQITHDWSDRYVTQILQRLRDAATPTTMLMLIDTIVVHPCPSPSVTIPGGSLPPPPSPLLANLGVANASTHFADLSMFVHFNAQERTLKHMVELLAGAGWEVVRVYRSDDSGGYLPQIVATPILFPGSPQ</sequence>
<keyword evidence="2" id="KW-0808">Transferase</keyword>
<dbReference type="SUPFAM" id="SSF53335">
    <property type="entry name" value="S-adenosyl-L-methionine-dependent methyltransferases"/>
    <property type="match status" value="1"/>
</dbReference>
<accession>A0A6A4IL33</accession>
<feature type="domain" description="O-methyltransferase C-terminal" evidence="4">
    <location>
        <begin position="224"/>
        <end position="368"/>
    </location>
</feature>
<dbReference type="Pfam" id="PF08100">
    <property type="entry name" value="Dimerisation"/>
    <property type="match status" value="1"/>
</dbReference>
<dbReference type="GO" id="GO:0032259">
    <property type="term" value="P:methylation"/>
    <property type="evidence" value="ECO:0007669"/>
    <property type="project" value="UniProtKB-KW"/>
</dbReference>
<dbReference type="AlphaFoldDB" id="A0A6A4IL33"/>
<organism evidence="6 7">
    <name type="scientific">Gymnopus androsaceus JB14</name>
    <dbReference type="NCBI Taxonomy" id="1447944"/>
    <lineage>
        <taxon>Eukaryota</taxon>
        <taxon>Fungi</taxon>
        <taxon>Dikarya</taxon>
        <taxon>Basidiomycota</taxon>
        <taxon>Agaricomycotina</taxon>
        <taxon>Agaricomycetes</taxon>
        <taxon>Agaricomycetidae</taxon>
        <taxon>Agaricales</taxon>
        <taxon>Marasmiineae</taxon>
        <taxon>Omphalotaceae</taxon>
        <taxon>Gymnopus</taxon>
    </lineage>
</organism>
<dbReference type="Gene3D" id="1.10.10.10">
    <property type="entry name" value="Winged helix-like DNA-binding domain superfamily/Winged helix DNA-binding domain"/>
    <property type="match status" value="1"/>
</dbReference>
<dbReference type="SUPFAM" id="SSF46785">
    <property type="entry name" value="Winged helix' DNA-binding domain"/>
    <property type="match status" value="1"/>
</dbReference>
<keyword evidence="3" id="KW-0949">S-adenosyl-L-methionine</keyword>
<reference evidence="6" key="1">
    <citation type="journal article" date="2019" name="Environ. Microbiol.">
        <title>Fungal ecological strategies reflected in gene transcription - a case study of two litter decomposers.</title>
        <authorList>
            <person name="Barbi F."/>
            <person name="Kohler A."/>
            <person name="Barry K."/>
            <person name="Baskaran P."/>
            <person name="Daum C."/>
            <person name="Fauchery L."/>
            <person name="Ihrmark K."/>
            <person name="Kuo A."/>
            <person name="LaButti K."/>
            <person name="Lipzen A."/>
            <person name="Morin E."/>
            <person name="Grigoriev I.V."/>
            <person name="Henrissat B."/>
            <person name="Lindahl B."/>
            <person name="Martin F."/>
        </authorList>
    </citation>
    <scope>NUCLEOTIDE SEQUENCE</scope>
    <source>
        <strain evidence="6">JB14</strain>
    </source>
</reference>
<dbReference type="Proteomes" id="UP000799118">
    <property type="component" value="Unassembled WGS sequence"/>
</dbReference>
<feature type="domain" description="O-methyltransferase dimerisation" evidence="5">
    <location>
        <begin position="65"/>
        <end position="141"/>
    </location>
</feature>
<dbReference type="Pfam" id="PF00891">
    <property type="entry name" value="Methyltransf_2"/>
    <property type="match status" value="1"/>
</dbReference>
<dbReference type="GO" id="GO:0008171">
    <property type="term" value="F:O-methyltransferase activity"/>
    <property type="evidence" value="ECO:0007669"/>
    <property type="project" value="InterPro"/>
</dbReference>
<dbReference type="InterPro" id="IPR036388">
    <property type="entry name" value="WH-like_DNA-bd_sf"/>
</dbReference>
<proteinExistence type="predicted"/>
<evidence type="ECO:0000256" key="1">
    <source>
        <dbReference type="ARBA" id="ARBA00022603"/>
    </source>
</evidence>
<gene>
    <name evidence="6" type="ORF">BT96DRAFT_984664</name>
</gene>
<evidence type="ECO:0000259" key="5">
    <source>
        <dbReference type="Pfam" id="PF08100"/>
    </source>
</evidence>
<evidence type="ECO:0000256" key="3">
    <source>
        <dbReference type="ARBA" id="ARBA00022691"/>
    </source>
</evidence>
<name>A0A6A4IL33_9AGAR</name>
<keyword evidence="1 6" id="KW-0489">Methyltransferase</keyword>
<dbReference type="OrthoDB" id="2410195at2759"/>
<dbReference type="PROSITE" id="PS51683">
    <property type="entry name" value="SAM_OMT_II"/>
    <property type="match status" value="1"/>
</dbReference>
<evidence type="ECO:0000313" key="6">
    <source>
        <dbReference type="EMBL" id="KAE9409607.1"/>
    </source>
</evidence>
<protein>
    <submittedName>
        <fullName evidence="6">S-adenosyl-L-methionine-dependent methyltransferase</fullName>
    </submittedName>
</protein>